<dbReference type="InterPro" id="IPR036890">
    <property type="entry name" value="HATPase_C_sf"/>
</dbReference>
<evidence type="ECO:0000256" key="2">
    <source>
        <dbReference type="ARBA" id="ARBA00012438"/>
    </source>
</evidence>
<evidence type="ECO:0000259" key="7">
    <source>
        <dbReference type="PROSITE" id="PS50109"/>
    </source>
</evidence>
<dbReference type="Proteomes" id="UP000525298">
    <property type="component" value="Unassembled WGS sequence"/>
</dbReference>
<dbReference type="PANTHER" id="PTHR45436">
    <property type="entry name" value="SENSOR HISTIDINE KINASE YKOH"/>
    <property type="match status" value="1"/>
</dbReference>
<dbReference type="InterPro" id="IPR050428">
    <property type="entry name" value="TCS_sensor_his_kinase"/>
</dbReference>
<dbReference type="Gene3D" id="1.10.287.130">
    <property type="match status" value="1"/>
</dbReference>
<evidence type="ECO:0000256" key="6">
    <source>
        <dbReference type="SAM" id="Phobius"/>
    </source>
</evidence>
<dbReference type="Gene3D" id="3.30.565.10">
    <property type="entry name" value="Histidine kinase-like ATPase, C-terminal domain"/>
    <property type="match status" value="1"/>
</dbReference>
<dbReference type="EMBL" id="JACDUS010000001">
    <property type="protein sequence ID" value="MBA2880359.1"/>
    <property type="molecule type" value="Genomic_DNA"/>
</dbReference>
<dbReference type="InterPro" id="IPR005467">
    <property type="entry name" value="His_kinase_dom"/>
</dbReference>
<dbReference type="SUPFAM" id="SSF55874">
    <property type="entry name" value="ATPase domain of HSP90 chaperone/DNA topoisomerase II/histidine kinase"/>
    <property type="match status" value="1"/>
</dbReference>
<protein>
    <recommendedName>
        <fullName evidence="2">histidine kinase</fullName>
        <ecNumber evidence="2">2.7.13.3</ecNumber>
    </recommendedName>
</protein>
<dbReference type="AlphaFoldDB" id="A0A7W0C726"/>
<keyword evidence="9" id="KW-1185">Reference proteome</keyword>
<keyword evidence="6" id="KW-1133">Transmembrane helix</keyword>
<feature type="transmembrane region" description="Helical" evidence="6">
    <location>
        <begin position="148"/>
        <end position="170"/>
    </location>
</feature>
<dbReference type="PROSITE" id="PS50109">
    <property type="entry name" value="HIS_KIN"/>
    <property type="match status" value="1"/>
</dbReference>
<dbReference type="RefSeq" id="WP_181550001.1">
    <property type="nucleotide sequence ID" value="NZ_JACDUS010000001.1"/>
</dbReference>
<dbReference type="EC" id="2.7.13.3" evidence="2"/>
<dbReference type="InterPro" id="IPR036097">
    <property type="entry name" value="HisK_dim/P_sf"/>
</dbReference>
<dbReference type="GO" id="GO:0005886">
    <property type="term" value="C:plasma membrane"/>
    <property type="evidence" value="ECO:0007669"/>
    <property type="project" value="TreeGrafter"/>
</dbReference>
<reference evidence="8 9" key="1">
    <citation type="submission" date="2020-07" db="EMBL/GenBank/DDBJ databases">
        <title>Genomic Encyclopedia of Type Strains, Phase IV (KMG-IV): sequencing the most valuable type-strain genomes for metagenomic binning, comparative biology and taxonomic classification.</title>
        <authorList>
            <person name="Goeker M."/>
        </authorList>
    </citation>
    <scope>NUCLEOTIDE SEQUENCE [LARGE SCALE GENOMIC DNA]</scope>
    <source>
        <strain evidence="8 9">DSM 17721</strain>
    </source>
</reference>
<evidence type="ECO:0000256" key="1">
    <source>
        <dbReference type="ARBA" id="ARBA00000085"/>
    </source>
</evidence>
<organism evidence="8 9">
    <name type="scientific">Desulfosalsimonas propionicica</name>
    <dbReference type="NCBI Taxonomy" id="332175"/>
    <lineage>
        <taxon>Bacteria</taxon>
        <taxon>Pseudomonadati</taxon>
        <taxon>Thermodesulfobacteriota</taxon>
        <taxon>Desulfobacteria</taxon>
        <taxon>Desulfobacterales</taxon>
        <taxon>Desulfosalsimonadaceae</taxon>
        <taxon>Desulfosalsimonas</taxon>
    </lineage>
</organism>
<dbReference type="CDD" id="cd00082">
    <property type="entry name" value="HisKA"/>
    <property type="match status" value="1"/>
</dbReference>
<proteinExistence type="predicted"/>
<dbReference type="SUPFAM" id="SSF47384">
    <property type="entry name" value="Homodimeric domain of signal transducing histidine kinase"/>
    <property type="match status" value="1"/>
</dbReference>
<keyword evidence="4" id="KW-0808">Transferase</keyword>
<evidence type="ECO:0000256" key="3">
    <source>
        <dbReference type="ARBA" id="ARBA00022553"/>
    </source>
</evidence>
<dbReference type="Pfam" id="PF00512">
    <property type="entry name" value="HisKA"/>
    <property type="match status" value="1"/>
</dbReference>
<dbReference type="PANTHER" id="PTHR45436:SF5">
    <property type="entry name" value="SENSOR HISTIDINE KINASE TRCS"/>
    <property type="match status" value="1"/>
</dbReference>
<evidence type="ECO:0000256" key="5">
    <source>
        <dbReference type="ARBA" id="ARBA00022777"/>
    </source>
</evidence>
<dbReference type="SMART" id="SM00388">
    <property type="entry name" value="HisKA"/>
    <property type="match status" value="1"/>
</dbReference>
<sequence length="423" mass="47540">MKRKIRLKWFVALSFLALALVLVAGYSFLSARSFVRGMDSVFAGNMDQVVESYVETVPAGKRRPLNLFSGYHIAGRWQQMPDEIRKVLTPPVQSAVLRKYHDAGWFSPPEKVYFVMRVTCGGDSYFISRTVTRASASPLVGRNAAQNMHLLLLLSLFSVLTLVGITWLVIRQVERPVRALGQWAHGLNESSLDAVPPDFSYPELNELAELIRTSLGSVKKSLEREYLFLRHSSHELRTPISVIRNNVELLHKLQEHPGGNRESRQKRIVGRIDRASLTMKHLTETLLWLSRESEGELPAETLDLEQLICDLIEESRYLLKDKDVDLIVGTDACPVSIPGIAARIVLGNLIRNAFQHTHCGTVRITQKGRCVEIKNHTAGENASAPDLGFGLGLRLTEQLTEKLGWPYKRRSEADCHLVEVCLG</sequence>
<keyword evidence="6" id="KW-0472">Membrane</keyword>
<name>A0A7W0C726_9BACT</name>
<comment type="catalytic activity">
    <reaction evidence="1">
        <text>ATP + protein L-histidine = ADP + protein N-phospho-L-histidine.</text>
        <dbReference type="EC" id="2.7.13.3"/>
    </reaction>
</comment>
<feature type="domain" description="Histidine kinase" evidence="7">
    <location>
        <begin position="231"/>
        <end position="423"/>
    </location>
</feature>
<keyword evidence="5 8" id="KW-0418">Kinase</keyword>
<evidence type="ECO:0000256" key="4">
    <source>
        <dbReference type="ARBA" id="ARBA00022679"/>
    </source>
</evidence>
<dbReference type="GO" id="GO:0000155">
    <property type="term" value="F:phosphorelay sensor kinase activity"/>
    <property type="evidence" value="ECO:0007669"/>
    <property type="project" value="InterPro"/>
</dbReference>
<evidence type="ECO:0000313" key="8">
    <source>
        <dbReference type="EMBL" id="MBA2880359.1"/>
    </source>
</evidence>
<comment type="caution">
    <text evidence="8">The sequence shown here is derived from an EMBL/GenBank/DDBJ whole genome shotgun (WGS) entry which is preliminary data.</text>
</comment>
<gene>
    <name evidence="8" type="ORF">HNR65_000666</name>
</gene>
<keyword evidence="6" id="KW-0812">Transmembrane</keyword>
<accession>A0A7W0C726</accession>
<keyword evidence="3" id="KW-0597">Phosphoprotein</keyword>
<dbReference type="InterPro" id="IPR003661">
    <property type="entry name" value="HisK_dim/P_dom"/>
</dbReference>
<evidence type="ECO:0000313" key="9">
    <source>
        <dbReference type="Proteomes" id="UP000525298"/>
    </source>
</evidence>